<name>A0A5C7B3Z9_9FLAO</name>
<dbReference type="Gene3D" id="1.10.287.110">
    <property type="entry name" value="DnaJ domain"/>
    <property type="match status" value="1"/>
</dbReference>
<dbReference type="RefSeq" id="WP_028872685.1">
    <property type="nucleotide sequence ID" value="NZ_VOSB01000021.1"/>
</dbReference>
<keyword evidence="3" id="KW-1185">Reference proteome</keyword>
<reference evidence="2 3" key="1">
    <citation type="submission" date="2019-08" db="EMBL/GenBank/DDBJ databases">
        <title>Genome of Psychroserpens burtonensis ACAM 167.</title>
        <authorList>
            <person name="Bowman J.P."/>
        </authorList>
    </citation>
    <scope>NUCLEOTIDE SEQUENCE [LARGE SCALE GENOMIC DNA]</scope>
    <source>
        <strain evidence="2 3">ACAM 167</strain>
    </source>
</reference>
<dbReference type="GO" id="GO:0044183">
    <property type="term" value="F:protein folding chaperone"/>
    <property type="evidence" value="ECO:0007669"/>
    <property type="project" value="TreeGrafter"/>
</dbReference>
<accession>A0A5C7B3Z9</accession>
<dbReference type="PRINTS" id="PR00625">
    <property type="entry name" value="JDOMAIN"/>
</dbReference>
<gene>
    <name evidence="2" type="ORF">ES692_14315</name>
</gene>
<organism evidence="2 3">
    <name type="scientific">Psychroserpens burtonensis</name>
    <dbReference type="NCBI Taxonomy" id="49278"/>
    <lineage>
        <taxon>Bacteria</taxon>
        <taxon>Pseudomonadati</taxon>
        <taxon>Bacteroidota</taxon>
        <taxon>Flavobacteriia</taxon>
        <taxon>Flavobacteriales</taxon>
        <taxon>Flavobacteriaceae</taxon>
        <taxon>Psychroserpens</taxon>
    </lineage>
</organism>
<dbReference type="GO" id="GO:0051082">
    <property type="term" value="F:unfolded protein binding"/>
    <property type="evidence" value="ECO:0007669"/>
    <property type="project" value="TreeGrafter"/>
</dbReference>
<proteinExistence type="predicted"/>
<dbReference type="PROSITE" id="PS50076">
    <property type="entry name" value="DNAJ_2"/>
    <property type="match status" value="1"/>
</dbReference>
<dbReference type="SMART" id="SM00271">
    <property type="entry name" value="DnaJ"/>
    <property type="match status" value="1"/>
</dbReference>
<protein>
    <recommendedName>
        <fullName evidence="1">J domain-containing protein</fullName>
    </recommendedName>
</protein>
<comment type="caution">
    <text evidence="2">The sequence shown here is derived from an EMBL/GenBank/DDBJ whole genome shotgun (WGS) entry which is preliminary data.</text>
</comment>
<dbReference type="AlphaFoldDB" id="A0A5C7B3Z9"/>
<dbReference type="STRING" id="1123037.GCA_000425305_02973"/>
<dbReference type="PANTHER" id="PTHR43948:SF10">
    <property type="entry name" value="MRJ, ISOFORM E"/>
    <property type="match status" value="1"/>
</dbReference>
<dbReference type="CDD" id="cd06257">
    <property type="entry name" value="DnaJ"/>
    <property type="match status" value="1"/>
</dbReference>
<dbReference type="SUPFAM" id="SSF46565">
    <property type="entry name" value="Chaperone J-domain"/>
    <property type="match status" value="1"/>
</dbReference>
<dbReference type="GO" id="GO:0005737">
    <property type="term" value="C:cytoplasm"/>
    <property type="evidence" value="ECO:0007669"/>
    <property type="project" value="TreeGrafter"/>
</dbReference>
<dbReference type="EMBL" id="VOSB01000021">
    <property type="protein sequence ID" value="TXE16087.1"/>
    <property type="molecule type" value="Genomic_DNA"/>
</dbReference>
<dbReference type="Pfam" id="PF00226">
    <property type="entry name" value="DnaJ"/>
    <property type="match status" value="1"/>
</dbReference>
<dbReference type="InterPro" id="IPR001623">
    <property type="entry name" value="DnaJ_domain"/>
</dbReference>
<sequence length="126" mass="15081">MNYKDYYKIVDINNNASAKEIIKAYRKLLAKCHPNKNPDDKTAEEKFKAIKEAGEVLSHKEKREKYDSLRSHWEAYQNTGDDWLDYPNRANESQRSRRYSQDDDSYFLGKVLQMAIFFFKVRLFLK</sequence>
<evidence type="ECO:0000259" key="1">
    <source>
        <dbReference type="PROSITE" id="PS50076"/>
    </source>
</evidence>
<dbReference type="GO" id="GO:0051087">
    <property type="term" value="F:protein-folding chaperone binding"/>
    <property type="evidence" value="ECO:0007669"/>
    <property type="project" value="TreeGrafter"/>
</dbReference>
<evidence type="ECO:0000313" key="2">
    <source>
        <dbReference type="EMBL" id="TXE16087.1"/>
    </source>
</evidence>
<dbReference type="Proteomes" id="UP000321938">
    <property type="component" value="Unassembled WGS sequence"/>
</dbReference>
<dbReference type="PANTHER" id="PTHR43948">
    <property type="entry name" value="DNAJ HOMOLOG SUBFAMILY B"/>
    <property type="match status" value="1"/>
</dbReference>
<dbReference type="InterPro" id="IPR036869">
    <property type="entry name" value="J_dom_sf"/>
</dbReference>
<feature type="domain" description="J" evidence="1">
    <location>
        <begin position="5"/>
        <end position="70"/>
    </location>
</feature>
<evidence type="ECO:0000313" key="3">
    <source>
        <dbReference type="Proteomes" id="UP000321938"/>
    </source>
</evidence>
<dbReference type="OrthoDB" id="9779622at2"/>